<organism evidence="1 2">
    <name type="scientific">Pseudomonas violetae</name>
    <dbReference type="NCBI Taxonomy" id="2915813"/>
    <lineage>
        <taxon>Bacteria</taxon>
        <taxon>Pseudomonadati</taxon>
        <taxon>Pseudomonadota</taxon>
        <taxon>Gammaproteobacteria</taxon>
        <taxon>Pseudomonadales</taxon>
        <taxon>Pseudomonadaceae</taxon>
        <taxon>Pseudomonas</taxon>
    </lineage>
</organism>
<evidence type="ECO:0000313" key="1">
    <source>
        <dbReference type="EMBL" id="MCK1793324.1"/>
    </source>
</evidence>
<reference evidence="1 2" key="1">
    <citation type="submission" date="2022-02" db="EMBL/GenBank/DDBJ databases">
        <title>Comparative genomics of the first Antarctic Pseudomonas spp. capable of biotransforming 2,4,6-Trinitrotoluene.</title>
        <authorList>
            <person name="Cabrera M.A."/>
            <person name="Marquez S.L."/>
            <person name="Perez-Donoso J.M."/>
        </authorList>
    </citation>
    <scope>NUCLEOTIDE SEQUENCE [LARGE SCALE GENOMIC DNA]</scope>
    <source>
        <strain evidence="1 2">TNT19</strain>
    </source>
</reference>
<gene>
    <name evidence="1" type="ORF">L9059_24765</name>
</gene>
<dbReference type="RefSeq" id="WP_247293464.1">
    <property type="nucleotide sequence ID" value="NZ_JAKNRW010000032.1"/>
</dbReference>
<dbReference type="Gene3D" id="2.40.50.230">
    <property type="entry name" value="Gp5 N-terminal domain"/>
    <property type="match status" value="1"/>
</dbReference>
<evidence type="ECO:0008006" key="3">
    <source>
        <dbReference type="Google" id="ProtNLM"/>
    </source>
</evidence>
<dbReference type="Proteomes" id="UP001299876">
    <property type="component" value="Unassembled WGS sequence"/>
</dbReference>
<dbReference type="Gene3D" id="3.55.50.10">
    <property type="entry name" value="Baseplate protein-like domains"/>
    <property type="match status" value="1"/>
</dbReference>
<name>A0ABT0F5L6_9PSED</name>
<dbReference type="SUPFAM" id="SSF69279">
    <property type="entry name" value="Phage tail proteins"/>
    <property type="match status" value="1"/>
</dbReference>
<proteinExistence type="predicted"/>
<comment type="caution">
    <text evidence="1">The sequence shown here is derived from an EMBL/GenBank/DDBJ whole genome shotgun (WGS) entry which is preliminary data.</text>
</comment>
<dbReference type="EMBL" id="JAKNRW010000032">
    <property type="protein sequence ID" value="MCK1793324.1"/>
    <property type="molecule type" value="Genomic_DNA"/>
</dbReference>
<accession>A0ABT0F5L6</accession>
<dbReference type="Pfam" id="PF05954">
    <property type="entry name" value="Phage_GPD"/>
    <property type="match status" value="1"/>
</dbReference>
<protein>
    <recommendedName>
        <fullName evidence="3">Rhs element Vgr protein</fullName>
    </recommendedName>
</protein>
<keyword evidence="2" id="KW-1185">Reference proteome</keyword>
<dbReference type="InterPro" id="IPR037026">
    <property type="entry name" value="Vgr_OB-fold_dom_sf"/>
</dbReference>
<dbReference type="SUPFAM" id="SSF69255">
    <property type="entry name" value="gp5 N-terminal domain-like"/>
    <property type="match status" value="1"/>
</dbReference>
<sequence length="344" mass="38105">MSNPANEPAIRLDVAGLSHSFEVLDFACSEAISQPFVYELQVLLDDPELDLASLLYRSAYLHLDASGNGVHGQLNELVQLQHGPGPRRCHVRLQPKLSGLSQRNSQRIFSARSVPQILSQVLKEHGLTEEDRRFDLRGEYPLQDFCTQYCESDLQFLQRLCAQANIHYYFEHSRRGHCLVFVEAQASATAAVKPRMPSLQRAWVVEVDEARPDPSRPVAVQFDWVYQGEGATPSHCWLPVSEHVCRDSLLQLTEGAEVVVSFIEGDPDRPLITGFLSSPTALRVQCPVDVPAPCANVEGLLQQLRSAQPLLLLCMLPGGGSFNHCAQTLCTCRLAMRLGGGQLP</sequence>
<evidence type="ECO:0000313" key="2">
    <source>
        <dbReference type="Proteomes" id="UP001299876"/>
    </source>
</evidence>